<dbReference type="EMBL" id="BTGU01000031">
    <property type="protein sequence ID" value="GMN49645.1"/>
    <property type="molecule type" value="Genomic_DNA"/>
</dbReference>
<sequence>MARDLDDHGAAFLNHSKTSQLLKLSDILTLHDGSVTPISSSTSPQSAPTADETGVGVGRKAKEELGVARELVRT</sequence>
<proteinExistence type="predicted"/>
<name>A0AA88D9L7_FICCA</name>
<dbReference type="AlphaFoldDB" id="A0AA88D9L7"/>
<gene>
    <name evidence="2" type="ORF">TIFTF001_018817</name>
</gene>
<evidence type="ECO:0000313" key="3">
    <source>
        <dbReference type="Proteomes" id="UP001187192"/>
    </source>
</evidence>
<protein>
    <submittedName>
        <fullName evidence="2">Uncharacterized protein</fullName>
    </submittedName>
</protein>
<evidence type="ECO:0000256" key="1">
    <source>
        <dbReference type="SAM" id="MobiDB-lite"/>
    </source>
</evidence>
<comment type="caution">
    <text evidence="2">The sequence shown here is derived from an EMBL/GenBank/DDBJ whole genome shotgun (WGS) entry which is preliminary data.</text>
</comment>
<evidence type="ECO:0000313" key="2">
    <source>
        <dbReference type="EMBL" id="GMN49645.1"/>
    </source>
</evidence>
<accession>A0AA88D9L7</accession>
<feature type="compositionally biased region" description="Low complexity" evidence="1">
    <location>
        <begin position="34"/>
        <end position="49"/>
    </location>
</feature>
<dbReference type="Proteomes" id="UP001187192">
    <property type="component" value="Unassembled WGS sequence"/>
</dbReference>
<keyword evidence="3" id="KW-1185">Reference proteome</keyword>
<feature type="compositionally biased region" description="Basic and acidic residues" evidence="1">
    <location>
        <begin position="60"/>
        <end position="74"/>
    </location>
</feature>
<feature type="region of interest" description="Disordered" evidence="1">
    <location>
        <begin position="33"/>
        <end position="74"/>
    </location>
</feature>
<reference evidence="2" key="1">
    <citation type="submission" date="2023-07" db="EMBL/GenBank/DDBJ databases">
        <title>draft genome sequence of fig (Ficus carica).</title>
        <authorList>
            <person name="Takahashi T."/>
            <person name="Nishimura K."/>
        </authorList>
    </citation>
    <scope>NUCLEOTIDE SEQUENCE</scope>
</reference>
<organism evidence="2 3">
    <name type="scientific">Ficus carica</name>
    <name type="common">Common fig</name>
    <dbReference type="NCBI Taxonomy" id="3494"/>
    <lineage>
        <taxon>Eukaryota</taxon>
        <taxon>Viridiplantae</taxon>
        <taxon>Streptophyta</taxon>
        <taxon>Embryophyta</taxon>
        <taxon>Tracheophyta</taxon>
        <taxon>Spermatophyta</taxon>
        <taxon>Magnoliopsida</taxon>
        <taxon>eudicotyledons</taxon>
        <taxon>Gunneridae</taxon>
        <taxon>Pentapetalae</taxon>
        <taxon>rosids</taxon>
        <taxon>fabids</taxon>
        <taxon>Rosales</taxon>
        <taxon>Moraceae</taxon>
        <taxon>Ficeae</taxon>
        <taxon>Ficus</taxon>
    </lineage>
</organism>